<evidence type="ECO:0000256" key="4">
    <source>
        <dbReference type="ARBA" id="ARBA00022801"/>
    </source>
</evidence>
<dbReference type="Pfam" id="PF03959">
    <property type="entry name" value="FSH1"/>
    <property type="match status" value="1"/>
</dbReference>
<dbReference type="AlphaFoldDB" id="A0A8C8S9T7"/>
<reference evidence="10" key="2">
    <citation type="submission" date="2025-09" db="UniProtKB">
        <authorList>
            <consortium name="Ensembl"/>
        </authorList>
    </citation>
    <scope>IDENTIFICATION</scope>
</reference>
<dbReference type="GO" id="GO:0005737">
    <property type="term" value="C:cytoplasm"/>
    <property type="evidence" value="ECO:0007669"/>
    <property type="project" value="TreeGrafter"/>
</dbReference>
<dbReference type="Ensembl" id="ENSPCET00000017409.1">
    <property type="protein sequence ID" value="ENSPCEP00000016817.1"/>
    <property type="gene ID" value="ENSPCEG00000013226.1"/>
</dbReference>
<dbReference type="SUPFAM" id="SSF53474">
    <property type="entry name" value="alpha/beta-Hydrolases"/>
    <property type="match status" value="1"/>
</dbReference>
<evidence type="ECO:0000256" key="7">
    <source>
        <dbReference type="ARBA" id="ARBA00093420"/>
    </source>
</evidence>
<evidence type="ECO:0000313" key="11">
    <source>
        <dbReference type="Proteomes" id="UP000694393"/>
    </source>
</evidence>
<evidence type="ECO:0000256" key="2">
    <source>
        <dbReference type="ARBA" id="ARBA00021974"/>
    </source>
</evidence>
<comment type="function">
    <text evidence="7">Exhibits ester hydrolase activity with a strong preference for long-chain alkyl ester substrates and high selectivity against a variety of short, branched, and substituted esters. Is able to hydrolyze ester bonds within a wide range of p-nitrophenyl derivatives (C2-C14) in vitro, with a strong preference toward substrates of &gt;8 carbons.</text>
</comment>
<accession>A0A8C8S9T7</accession>
<evidence type="ECO:0000256" key="1">
    <source>
        <dbReference type="ARBA" id="ARBA00005863"/>
    </source>
</evidence>
<sequence>MSGGQPPLRLLGLHGYGQNRRSFHERTGALRKALRGRAELVCVSAPHRVPGPEAGDPRGWWLAEAEGAGPGLEESLAALAAAFAELGPFDGLLGFSQGAALAGLLCALRHGGDPRFPFRFAVLVAGFCSRAAALGRCEREPIALPSLHVLGRADRIVPAALSRELAARFVEPTLLVHPGGHLVPGSAPQRAALLGFLDAQFRLEMRCKVHTDSYSH</sequence>
<keyword evidence="3" id="KW-0719">Serine esterase</keyword>
<dbReference type="PANTHER" id="PTHR48070">
    <property type="entry name" value="ESTERASE OVCA2"/>
    <property type="match status" value="1"/>
</dbReference>
<evidence type="ECO:0000256" key="5">
    <source>
        <dbReference type="ARBA" id="ARBA00039155"/>
    </source>
</evidence>
<proteinExistence type="inferred from homology"/>
<dbReference type="GO" id="GO:0005634">
    <property type="term" value="C:nucleus"/>
    <property type="evidence" value="ECO:0007669"/>
    <property type="project" value="TreeGrafter"/>
</dbReference>
<name>A0A8C8S9T7_9SAUR</name>
<dbReference type="Gene3D" id="3.40.50.1820">
    <property type="entry name" value="alpha/beta hydrolase"/>
    <property type="match status" value="1"/>
</dbReference>
<keyword evidence="4" id="KW-0378">Hydrolase</keyword>
<evidence type="ECO:0000256" key="6">
    <source>
        <dbReference type="ARBA" id="ARBA00051142"/>
    </source>
</evidence>
<dbReference type="InterPro" id="IPR005645">
    <property type="entry name" value="FSH-like_dom"/>
</dbReference>
<protein>
    <recommendedName>
        <fullName evidence="2">Esterase OVCA2</fullName>
        <ecNumber evidence="5">3.1.1.1</ecNumber>
    </recommendedName>
    <alternativeName>
        <fullName evidence="8">OVCA2 serine hydrolase domain-containing protein</fullName>
    </alternativeName>
</protein>
<evidence type="ECO:0000256" key="3">
    <source>
        <dbReference type="ARBA" id="ARBA00022487"/>
    </source>
</evidence>
<comment type="catalytic activity">
    <reaction evidence="6">
        <text>a carboxylic ester + H2O = an alcohol + a carboxylate + H(+)</text>
        <dbReference type="Rhea" id="RHEA:21164"/>
        <dbReference type="ChEBI" id="CHEBI:15377"/>
        <dbReference type="ChEBI" id="CHEBI:15378"/>
        <dbReference type="ChEBI" id="CHEBI:29067"/>
        <dbReference type="ChEBI" id="CHEBI:30879"/>
        <dbReference type="ChEBI" id="CHEBI:33308"/>
        <dbReference type="EC" id="3.1.1.1"/>
    </reaction>
</comment>
<dbReference type="PANTHER" id="PTHR48070:SF6">
    <property type="entry name" value="ESTERASE OVCA2"/>
    <property type="match status" value="1"/>
</dbReference>
<dbReference type="GO" id="GO:0032526">
    <property type="term" value="P:response to retinoic acid"/>
    <property type="evidence" value="ECO:0007669"/>
    <property type="project" value="TreeGrafter"/>
</dbReference>
<dbReference type="InterPro" id="IPR050593">
    <property type="entry name" value="LovG"/>
</dbReference>
<evidence type="ECO:0000256" key="8">
    <source>
        <dbReference type="ARBA" id="ARBA00093679"/>
    </source>
</evidence>
<keyword evidence="11" id="KW-1185">Reference proteome</keyword>
<reference evidence="10" key="1">
    <citation type="submission" date="2025-08" db="UniProtKB">
        <authorList>
            <consortium name="Ensembl"/>
        </authorList>
    </citation>
    <scope>IDENTIFICATION</scope>
</reference>
<dbReference type="GO" id="GO:0106435">
    <property type="term" value="F:carboxylesterase activity"/>
    <property type="evidence" value="ECO:0007669"/>
    <property type="project" value="UniProtKB-EC"/>
</dbReference>
<organism evidence="10 11">
    <name type="scientific">Pelusios castaneus</name>
    <name type="common">West African mud turtle</name>
    <dbReference type="NCBI Taxonomy" id="367368"/>
    <lineage>
        <taxon>Eukaryota</taxon>
        <taxon>Metazoa</taxon>
        <taxon>Chordata</taxon>
        <taxon>Craniata</taxon>
        <taxon>Vertebrata</taxon>
        <taxon>Euteleostomi</taxon>
        <taxon>Archelosauria</taxon>
        <taxon>Testudinata</taxon>
        <taxon>Testudines</taxon>
        <taxon>Pleurodira</taxon>
        <taxon>Pelomedusidae</taxon>
        <taxon>Pelusios</taxon>
    </lineage>
</organism>
<dbReference type="EC" id="3.1.1.1" evidence="5"/>
<dbReference type="Proteomes" id="UP000694393">
    <property type="component" value="Unplaced"/>
</dbReference>
<evidence type="ECO:0000313" key="10">
    <source>
        <dbReference type="Ensembl" id="ENSPCEP00000016817.1"/>
    </source>
</evidence>
<comment type="similarity">
    <text evidence="1">Belongs to the LovG family.</text>
</comment>
<dbReference type="FunFam" id="3.40.50.1820:FF:000073">
    <property type="entry name" value="esterase OVCA2 isoform X6"/>
    <property type="match status" value="1"/>
</dbReference>
<dbReference type="InterPro" id="IPR029058">
    <property type="entry name" value="AB_hydrolase_fold"/>
</dbReference>
<evidence type="ECO:0000259" key="9">
    <source>
        <dbReference type="Pfam" id="PF03959"/>
    </source>
</evidence>
<feature type="domain" description="Serine hydrolase" evidence="9">
    <location>
        <begin position="6"/>
        <end position="191"/>
    </location>
</feature>